<dbReference type="PROSITE" id="PS00411">
    <property type="entry name" value="KINESIN_MOTOR_1"/>
    <property type="match status" value="1"/>
</dbReference>
<dbReference type="InterPro" id="IPR056532">
    <property type="entry name" value="KIF21A/B_hel_2"/>
</dbReference>
<keyword evidence="5" id="KW-0677">Repeat</keyword>
<keyword evidence="16" id="KW-1185">Reference proteome</keyword>
<evidence type="ECO:0000313" key="16">
    <source>
        <dbReference type="Proteomes" id="UP000186922"/>
    </source>
</evidence>
<name>A0A1D1W5S8_RAMVA</name>
<feature type="region of interest" description="Disordered" evidence="13">
    <location>
        <begin position="1071"/>
        <end position="1091"/>
    </location>
</feature>
<evidence type="ECO:0000256" key="11">
    <source>
        <dbReference type="PROSITE-ProRule" id="PRU00283"/>
    </source>
</evidence>
<dbReference type="InterPro" id="IPR019821">
    <property type="entry name" value="Kinesin_motor_CS"/>
</dbReference>
<evidence type="ECO:0000256" key="6">
    <source>
        <dbReference type="ARBA" id="ARBA00022741"/>
    </source>
</evidence>
<evidence type="ECO:0000256" key="2">
    <source>
        <dbReference type="ARBA" id="ARBA00022490"/>
    </source>
</evidence>
<dbReference type="InterPro" id="IPR027640">
    <property type="entry name" value="Kinesin-like_fam"/>
</dbReference>
<dbReference type="Pfam" id="PF25764">
    <property type="entry name" value="KIF21A_4th"/>
    <property type="match status" value="1"/>
</dbReference>
<dbReference type="GO" id="GO:0008017">
    <property type="term" value="F:microtubule binding"/>
    <property type="evidence" value="ECO:0007669"/>
    <property type="project" value="InterPro"/>
</dbReference>
<keyword evidence="7 11" id="KW-0067">ATP-binding</keyword>
<evidence type="ECO:0000256" key="10">
    <source>
        <dbReference type="ARBA" id="ARBA00023212"/>
    </source>
</evidence>
<keyword evidence="4" id="KW-0493">Microtubule</keyword>
<dbReference type="STRING" id="947166.A0A1D1W5S8"/>
<organism evidence="15 16">
    <name type="scientific">Ramazzottius varieornatus</name>
    <name type="common">Water bear</name>
    <name type="synonym">Tardigrade</name>
    <dbReference type="NCBI Taxonomy" id="947166"/>
    <lineage>
        <taxon>Eukaryota</taxon>
        <taxon>Metazoa</taxon>
        <taxon>Ecdysozoa</taxon>
        <taxon>Tardigrada</taxon>
        <taxon>Eutardigrada</taxon>
        <taxon>Parachela</taxon>
        <taxon>Hypsibioidea</taxon>
        <taxon>Ramazzottiidae</taxon>
        <taxon>Ramazzottius</taxon>
    </lineage>
</organism>
<comment type="subcellular location">
    <subcellularLocation>
        <location evidence="1">Cytoplasm</location>
        <location evidence="1">Cytoskeleton</location>
    </subcellularLocation>
</comment>
<dbReference type="GO" id="GO:0051231">
    <property type="term" value="P:spindle elongation"/>
    <property type="evidence" value="ECO:0007669"/>
    <property type="project" value="TreeGrafter"/>
</dbReference>
<dbReference type="GO" id="GO:0005874">
    <property type="term" value="C:microtubule"/>
    <property type="evidence" value="ECO:0007669"/>
    <property type="project" value="UniProtKB-KW"/>
</dbReference>
<accession>A0A1D1W5S8</accession>
<dbReference type="Pfam" id="PF00225">
    <property type="entry name" value="Kinesin"/>
    <property type="match status" value="1"/>
</dbReference>
<evidence type="ECO:0000256" key="3">
    <source>
        <dbReference type="ARBA" id="ARBA00022574"/>
    </source>
</evidence>
<dbReference type="PANTHER" id="PTHR47969:SF28">
    <property type="entry name" value="KINESIN-LIKE PROTEIN KIF21B"/>
    <property type="match status" value="1"/>
</dbReference>
<dbReference type="FunFam" id="3.40.850.10:FF:000011">
    <property type="entry name" value="Kinesin family member 21A"/>
    <property type="match status" value="1"/>
</dbReference>
<dbReference type="SUPFAM" id="SSF52540">
    <property type="entry name" value="P-loop containing nucleoside triphosphate hydrolases"/>
    <property type="match status" value="1"/>
</dbReference>
<evidence type="ECO:0000256" key="9">
    <source>
        <dbReference type="ARBA" id="ARBA00023175"/>
    </source>
</evidence>
<evidence type="ECO:0000313" key="15">
    <source>
        <dbReference type="EMBL" id="GAV08791.1"/>
    </source>
</evidence>
<dbReference type="Proteomes" id="UP000186922">
    <property type="component" value="Unassembled WGS sequence"/>
</dbReference>
<evidence type="ECO:0000256" key="8">
    <source>
        <dbReference type="ARBA" id="ARBA00023054"/>
    </source>
</evidence>
<sequence length="1157" mass="131003">MLPDDKTSVRVAVRVRPLSVRERAEFQKPCLAVSEDESQIIIGTERAFTFDYTFDSNSVQEDVFCETTKDLIDGCFQGLNATILAYGQTGSGKTYTMGTGFDVSIPVENFGIVPRAVDYMFEVMQSRHQEHLDLGRAPPVFDILVQFIELYQDDLVDLLDRATRGSRSKRVKPPRLGEDKNGNVVLHNVSKKPVGSREDILNWLKQGALARTTGSTNMNAQSSRSHAIFTIEIKQAVQQYDEHNCPVEFLTTMAKFHFVDLAGSERLKRTNATGDRQKEGISINCGLLALGNVISKLGDTSIKATHIPYRESKLTRLLQDSLGGNSRTLMIACVSPAEADFVETLNTLRYANRARNIQNKVVFNQDKSGQTISTLRNRILDLERELMEYQQGKRQPGVEAFNDMFVENNAMQKENEELRRRLQLSKEENGVLKGNLEDREYRIAELRAESDRLKEILGRDNNSSPEMLSWNVTDMDKMRIEYAKVIENLETKLRLATKDADRTESSPPRKRSVGSGSKTFRVRPRKLSEEPPETMEYSSIDEHTETVGSVTQGNSAMYFTEAELDEDVVSIVSDIDEQIREKEEKLHEMQQALDAQKVNYEAKIQQLVSRINEVEAERNVFLREVRAKKGGFDPVKAKEREVKFSTDLEELKRQLKEQHEVKNNYKRLQKDFSANEKKVVKLLDDIAVLKRVRCETIRKAELDSKKAREKDLQQARVMSQKEKEFRLLKKQNADLKEKVLQYHNKVVRLSADLKIAKRVHKNGMSDQVAGRLNKPAPNETTLKNNWEEFLRYFRAVSYKRMRLKQFEKQLNTYNEELKQLREVSEQTEKSLVIAQQQHNAVVANSLMNQLEETRSTIHFFEQKNMEIQNETVYCEESTDEYTHLDPAYIQLHFPEEHSSRFFLTNLIEFCMTQQEEFSLLEARAQSTSDEAAILRKDLMLLREILQAYVVDGPGQAKLDVANVARKKLEENGDMELSTDDVLAGILRTSLPSRSAGNRTKARQLTLSGPGDMLIAGKNQASSTPSSTAGSPVTSSDSDRTYSSSSGVAADLSSLSRRTAVPKLLPLKRFAPDSSRSKALSHGPTACPSPVESDCLISSSLSFRSPSRSISLNHIAEHEPTSSRELPSPGHSLENVAAPPASPLPGRIRRYPCRTQLA</sequence>
<dbReference type="GO" id="GO:0007018">
    <property type="term" value="P:microtubule-based movement"/>
    <property type="evidence" value="ECO:0007669"/>
    <property type="project" value="InterPro"/>
</dbReference>
<feature type="compositionally biased region" description="Low complexity" evidence="13">
    <location>
        <begin position="1020"/>
        <end position="1051"/>
    </location>
</feature>
<feature type="region of interest" description="Disordered" evidence="13">
    <location>
        <begin position="1116"/>
        <end position="1147"/>
    </location>
</feature>
<dbReference type="GO" id="GO:0005524">
    <property type="term" value="F:ATP binding"/>
    <property type="evidence" value="ECO:0007669"/>
    <property type="project" value="UniProtKB-UniRule"/>
</dbReference>
<evidence type="ECO:0000256" key="4">
    <source>
        <dbReference type="ARBA" id="ARBA00022701"/>
    </source>
</evidence>
<dbReference type="AlphaFoldDB" id="A0A1D1W5S8"/>
<reference evidence="15 16" key="1">
    <citation type="journal article" date="2016" name="Nat. Commun.">
        <title>Extremotolerant tardigrade genome and improved radiotolerance of human cultured cells by tardigrade-unique protein.</title>
        <authorList>
            <person name="Hashimoto T."/>
            <person name="Horikawa D.D."/>
            <person name="Saito Y."/>
            <person name="Kuwahara H."/>
            <person name="Kozuka-Hata H."/>
            <person name="Shin-I T."/>
            <person name="Minakuchi Y."/>
            <person name="Ohishi K."/>
            <person name="Motoyama A."/>
            <person name="Aizu T."/>
            <person name="Enomoto A."/>
            <person name="Kondo K."/>
            <person name="Tanaka S."/>
            <person name="Hara Y."/>
            <person name="Koshikawa S."/>
            <person name="Sagara H."/>
            <person name="Miura T."/>
            <person name="Yokobori S."/>
            <person name="Miyagawa K."/>
            <person name="Suzuki Y."/>
            <person name="Kubo T."/>
            <person name="Oyama M."/>
            <person name="Kohara Y."/>
            <person name="Fujiyama A."/>
            <person name="Arakawa K."/>
            <person name="Katayama T."/>
            <person name="Toyoda A."/>
            <person name="Kunieda T."/>
        </authorList>
    </citation>
    <scope>NUCLEOTIDE SEQUENCE [LARGE SCALE GENOMIC DNA]</scope>
    <source>
        <strain evidence="15 16">YOKOZUNA-1</strain>
    </source>
</reference>
<evidence type="ECO:0000256" key="7">
    <source>
        <dbReference type="ARBA" id="ARBA00022840"/>
    </source>
</evidence>
<keyword evidence="10" id="KW-0206">Cytoskeleton</keyword>
<feature type="region of interest" description="Disordered" evidence="13">
    <location>
        <begin position="497"/>
        <end position="539"/>
    </location>
</feature>
<dbReference type="Gene3D" id="3.40.850.10">
    <property type="entry name" value="Kinesin motor domain"/>
    <property type="match status" value="1"/>
</dbReference>
<evidence type="ECO:0000256" key="13">
    <source>
        <dbReference type="SAM" id="MobiDB-lite"/>
    </source>
</evidence>
<dbReference type="InterPro" id="IPR027417">
    <property type="entry name" value="P-loop_NTPase"/>
</dbReference>
<dbReference type="GO" id="GO:0007052">
    <property type="term" value="P:mitotic spindle organization"/>
    <property type="evidence" value="ECO:0007669"/>
    <property type="project" value="TreeGrafter"/>
</dbReference>
<evidence type="ECO:0000256" key="5">
    <source>
        <dbReference type="ARBA" id="ARBA00022737"/>
    </source>
</evidence>
<keyword evidence="9 11" id="KW-0505">Motor protein</keyword>
<dbReference type="InterPro" id="IPR001752">
    <property type="entry name" value="Kinesin_motor_dom"/>
</dbReference>
<feature type="domain" description="Kinesin motor" evidence="14">
    <location>
        <begin position="8"/>
        <end position="357"/>
    </location>
</feature>
<dbReference type="SMART" id="SM00129">
    <property type="entry name" value="KISc"/>
    <property type="match status" value="1"/>
</dbReference>
<feature type="coiled-coil region" evidence="12">
    <location>
        <begin position="572"/>
        <end position="624"/>
    </location>
</feature>
<dbReference type="PROSITE" id="PS50067">
    <property type="entry name" value="KINESIN_MOTOR_2"/>
    <property type="match status" value="1"/>
</dbReference>
<feature type="region of interest" description="Disordered" evidence="13">
    <location>
        <begin position="1005"/>
        <end position="1051"/>
    </location>
</feature>
<dbReference type="Pfam" id="PF23203">
    <property type="entry name" value="KIF21A"/>
    <property type="match status" value="1"/>
</dbReference>
<dbReference type="PRINTS" id="PR00380">
    <property type="entry name" value="KINESINHEAVY"/>
</dbReference>
<gene>
    <name evidence="15" type="primary">RvY_18434-1</name>
    <name evidence="15" type="synonym">RvY_18434.1</name>
    <name evidence="15" type="ORF">RvY_18434</name>
</gene>
<evidence type="ECO:0000256" key="1">
    <source>
        <dbReference type="ARBA" id="ARBA00004245"/>
    </source>
</evidence>
<evidence type="ECO:0000259" key="14">
    <source>
        <dbReference type="PROSITE" id="PS50067"/>
    </source>
</evidence>
<dbReference type="OrthoDB" id="3176171at2759"/>
<dbReference type="EMBL" id="BDGG01000019">
    <property type="protein sequence ID" value="GAV08791.1"/>
    <property type="molecule type" value="Genomic_DNA"/>
</dbReference>
<dbReference type="CDD" id="cd01372">
    <property type="entry name" value="KISc_KIF4"/>
    <property type="match status" value="1"/>
</dbReference>
<comment type="caution">
    <text evidence="15">The sequence shown here is derived from an EMBL/GenBank/DDBJ whole genome shotgun (WGS) entry which is preliminary data.</text>
</comment>
<keyword evidence="2" id="KW-0963">Cytoplasm</keyword>
<feature type="coiled-coil region" evidence="12">
    <location>
        <begin position="372"/>
        <end position="456"/>
    </location>
</feature>
<dbReference type="GO" id="GO:0003777">
    <property type="term" value="F:microtubule motor activity"/>
    <property type="evidence" value="ECO:0007669"/>
    <property type="project" value="InterPro"/>
</dbReference>
<keyword evidence="3" id="KW-0853">WD repeat</keyword>
<keyword evidence="6 11" id="KW-0547">Nucleotide-binding</keyword>
<feature type="binding site" evidence="11">
    <location>
        <begin position="87"/>
        <end position="94"/>
    </location>
    <ligand>
        <name>ATP</name>
        <dbReference type="ChEBI" id="CHEBI:30616"/>
    </ligand>
</feature>
<keyword evidence="8 12" id="KW-0175">Coiled coil</keyword>
<dbReference type="GO" id="GO:0005875">
    <property type="term" value="C:microtubule associated complex"/>
    <property type="evidence" value="ECO:0007669"/>
    <property type="project" value="TreeGrafter"/>
</dbReference>
<feature type="coiled-coil region" evidence="12">
    <location>
        <begin position="803"/>
        <end position="870"/>
    </location>
</feature>
<evidence type="ECO:0000256" key="12">
    <source>
        <dbReference type="SAM" id="Coils"/>
    </source>
</evidence>
<proteinExistence type="inferred from homology"/>
<protein>
    <recommendedName>
        <fullName evidence="14">Kinesin motor domain-containing protein</fullName>
    </recommendedName>
</protein>
<comment type="similarity">
    <text evidence="11">Belongs to the TRAFAC class myosin-kinesin ATPase superfamily. Kinesin family.</text>
</comment>
<dbReference type="PANTHER" id="PTHR47969">
    <property type="entry name" value="CHROMOSOME-ASSOCIATED KINESIN KIF4A-RELATED"/>
    <property type="match status" value="1"/>
</dbReference>
<dbReference type="InterPro" id="IPR036961">
    <property type="entry name" value="Kinesin_motor_dom_sf"/>
</dbReference>